<dbReference type="STRING" id="542762.A0A4V3WJ23"/>
<evidence type="ECO:0000313" key="7">
    <source>
        <dbReference type="Proteomes" id="UP000306102"/>
    </source>
</evidence>
<dbReference type="InterPro" id="IPR035595">
    <property type="entry name" value="UDP_glycos_trans_CS"/>
</dbReference>
<dbReference type="PROSITE" id="PS00375">
    <property type="entry name" value="UDPGT"/>
    <property type="match status" value="1"/>
</dbReference>
<comment type="similarity">
    <text evidence="1 4">Belongs to the UDP-glycosyltransferase family.</text>
</comment>
<organism evidence="6 7">
    <name type="scientific">Camellia sinensis var. sinensis</name>
    <name type="common">China tea</name>
    <dbReference type="NCBI Taxonomy" id="542762"/>
    <lineage>
        <taxon>Eukaryota</taxon>
        <taxon>Viridiplantae</taxon>
        <taxon>Streptophyta</taxon>
        <taxon>Embryophyta</taxon>
        <taxon>Tracheophyta</taxon>
        <taxon>Spermatophyta</taxon>
        <taxon>Magnoliopsida</taxon>
        <taxon>eudicotyledons</taxon>
        <taxon>Gunneridae</taxon>
        <taxon>Pentapetalae</taxon>
        <taxon>asterids</taxon>
        <taxon>Ericales</taxon>
        <taxon>Theaceae</taxon>
        <taxon>Camellia</taxon>
    </lineage>
</organism>
<protein>
    <recommendedName>
        <fullName evidence="5">Glycosyltransferase</fullName>
        <ecNumber evidence="5">2.4.1.-</ecNumber>
    </recommendedName>
</protein>
<evidence type="ECO:0000256" key="1">
    <source>
        <dbReference type="ARBA" id="ARBA00009995"/>
    </source>
</evidence>
<dbReference type="SUPFAM" id="SSF53756">
    <property type="entry name" value="UDP-Glycosyltransferase/glycogen phosphorylase"/>
    <property type="match status" value="1"/>
</dbReference>
<evidence type="ECO:0000256" key="5">
    <source>
        <dbReference type="RuleBase" id="RU362057"/>
    </source>
</evidence>
<gene>
    <name evidence="6" type="ORF">TEA_020071</name>
</gene>
<reference evidence="6 7" key="1">
    <citation type="journal article" date="2018" name="Proc. Natl. Acad. Sci. U.S.A.">
        <title>Draft genome sequence of Camellia sinensis var. sinensis provides insights into the evolution of the tea genome and tea quality.</title>
        <authorList>
            <person name="Wei C."/>
            <person name="Yang H."/>
            <person name="Wang S."/>
            <person name="Zhao J."/>
            <person name="Liu C."/>
            <person name="Gao L."/>
            <person name="Xia E."/>
            <person name="Lu Y."/>
            <person name="Tai Y."/>
            <person name="She G."/>
            <person name="Sun J."/>
            <person name="Cao H."/>
            <person name="Tong W."/>
            <person name="Gao Q."/>
            <person name="Li Y."/>
            <person name="Deng W."/>
            <person name="Jiang X."/>
            <person name="Wang W."/>
            <person name="Chen Q."/>
            <person name="Zhang S."/>
            <person name="Li H."/>
            <person name="Wu J."/>
            <person name="Wang P."/>
            <person name="Li P."/>
            <person name="Shi C."/>
            <person name="Zheng F."/>
            <person name="Jian J."/>
            <person name="Huang B."/>
            <person name="Shan D."/>
            <person name="Shi M."/>
            <person name="Fang C."/>
            <person name="Yue Y."/>
            <person name="Li F."/>
            <person name="Li D."/>
            <person name="Wei S."/>
            <person name="Han B."/>
            <person name="Jiang C."/>
            <person name="Yin Y."/>
            <person name="Xia T."/>
            <person name="Zhang Z."/>
            <person name="Bennetzen J.L."/>
            <person name="Zhao S."/>
            <person name="Wan X."/>
        </authorList>
    </citation>
    <scope>NUCLEOTIDE SEQUENCE [LARGE SCALE GENOMIC DNA]</scope>
    <source>
        <strain evidence="7">cv. Shuchazao</strain>
        <tissue evidence="6">Leaf</tissue>
    </source>
</reference>
<evidence type="ECO:0000256" key="3">
    <source>
        <dbReference type="ARBA" id="ARBA00023241"/>
    </source>
</evidence>
<dbReference type="Gene3D" id="3.40.50.2000">
    <property type="entry name" value="Glycogen Phosphorylase B"/>
    <property type="match status" value="2"/>
</dbReference>
<sequence length="477" mass="53252">METPNRAYKAHVLVLPYPAQGHINPMLQFSKRLVSRGVKATLANSVYISKSMHKDPISTIDIDTFSDGHDVGGYDSAESPEAYLTKLRDVGSQTLASLIEKFDGLGRPVDALIYDGFLPWALDVANEFGILGVVFFTQTCAVNSIYYHVHEGLLSLPLSPDSTILLPGLPPLEPCETPSSVYTYGLYPSFIDLVNQFCNVDKADWVLFSTFYVLEEEYGHFEKYAVPVSGTYRHTVPLMVVDWMSKLWRVRTIGPTLPSMYLDQQLKDDTDYGINLFKPHSTVCMNWLNAKPSGSVVYVSFGSMAEVEPEQMEEIAWGLNQSNYNFLWVVRATEEAKLPNNFINDTAEKGLVVTWSPQLEVLAHESIGCFVTHCGFNSILEALSLGVPMVGVPYWSDQATNAKFMEDVWGIGIRAKMDDKGIVRREVLEACMKEMIEGEKKNEVKMNAMKWKKLAKEAVGDGGSSDKNIDEFVAELA</sequence>
<dbReference type="AlphaFoldDB" id="A0A4V3WJ23"/>
<dbReference type="Pfam" id="PF00201">
    <property type="entry name" value="UDPGT"/>
    <property type="match status" value="1"/>
</dbReference>
<dbReference type="EMBL" id="SDRB02013297">
    <property type="protein sequence ID" value="THF95276.1"/>
    <property type="molecule type" value="Genomic_DNA"/>
</dbReference>
<keyword evidence="2 4" id="KW-0808">Transferase</keyword>
<dbReference type="PANTHER" id="PTHR11926:SF1553">
    <property type="entry name" value="GLYCOSYLTRANSFERASE"/>
    <property type="match status" value="1"/>
</dbReference>
<evidence type="ECO:0000313" key="6">
    <source>
        <dbReference type="EMBL" id="THF95276.1"/>
    </source>
</evidence>
<name>A0A4V3WJ23_CAMSN</name>
<proteinExistence type="inferred from homology"/>
<keyword evidence="7" id="KW-1185">Reference proteome</keyword>
<dbReference type="GO" id="GO:0009813">
    <property type="term" value="P:flavonoid biosynthetic process"/>
    <property type="evidence" value="ECO:0007669"/>
    <property type="project" value="UniProtKB-KW"/>
</dbReference>
<dbReference type="EC" id="2.4.1.-" evidence="5"/>
<keyword evidence="3" id="KW-0284">Flavonoid biosynthesis</keyword>
<accession>A0A4V3WJ23</accession>
<dbReference type="PANTHER" id="PTHR11926">
    <property type="entry name" value="GLUCOSYL/GLUCURONOSYL TRANSFERASES"/>
    <property type="match status" value="1"/>
</dbReference>
<comment type="caution">
    <text evidence="6">The sequence shown here is derived from an EMBL/GenBank/DDBJ whole genome shotgun (WGS) entry which is preliminary data.</text>
</comment>
<evidence type="ECO:0000256" key="2">
    <source>
        <dbReference type="ARBA" id="ARBA00022679"/>
    </source>
</evidence>
<dbReference type="InterPro" id="IPR002213">
    <property type="entry name" value="UDP_glucos_trans"/>
</dbReference>
<dbReference type="GO" id="GO:0080043">
    <property type="term" value="F:quercetin 3-O-glucosyltransferase activity"/>
    <property type="evidence" value="ECO:0007669"/>
    <property type="project" value="TreeGrafter"/>
</dbReference>
<dbReference type="GO" id="GO:0080044">
    <property type="term" value="F:quercetin 7-O-glucosyltransferase activity"/>
    <property type="evidence" value="ECO:0007669"/>
    <property type="project" value="TreeGrafter"/>
</dbReference>
<dbReference type="CDD" id="cd03784">
    <property type="entry name" value="GT1_Gtf-like"/>
    <property type="match status" value="1"/>
</dbReference>
<dbReference type="FunFam" id="3.40.50.2000:FF:000019">
    <property type="entry name" value="Glycosyltransferase"/>
    <property type="match status" value="1"/>
</dbReference>
<dbReference type="Proteomes" id="UP000306102">
    <property type="component" value="Unassembled WGS sequence"/>
</dbReference>
<keyword evidence="4" id="KW-0328">Glycosyltransferase</keyword>
<evidence type="ECO:0000256" key="4">
    <source>
        <dbReference type="RuleBase" id="RU003718"/>
    </source>
</evidence>